<dbReference type="PANTHER" id="PTHR32439">
    <property type="entry name" value="FERREDOXIN--NITRITE REDUCTASE, CHLOROPLASTIC"/>
    <property type="match status" value="1"/>
</dbReference>
<comment type="caution">
    <text evidence="9">The sequence shown here is derived from an EMBL/GenBank/DDBJ whole genome shotgun (WGS) entry which is preliminary data.</text>
</comment>
<feature type="domain" description="Nitrite/Sulfite reductase ferredoxin-like" evidence="8">
    <location>
        <begin position="22"/>
        <end position="83"/>
    </location>
</feature>
<dbReference type="Gene3D" id="3.90.480.10">
    <property type="entry name" value="Sulfite Reductase Hemoprotein,Domain 2"/>
    <property type="match status" value="1"/>
</dbReference>
<reference evidence="9 10" key="1">
    <citation type="journal article" date="2017" name="Int. J. Syst. Evol. Microbiol.">
        <title>Desulfovibrio senegalensis sp. nov., a mesophilic sulfate reducer isolated from marine sediment.</title>
        <authorList>
            <person name="Thioye A."/>
            <person name="Gam Z.B.A."/>
            <person name="Mbengue M."/>
            <person name="Cayol J.L."/>
            <person name="Joseph-Bartoli M."/>
            <person name="Toure-Kane C."/>
            <person name="Labat M."/>
        </authorList>
    </citation>
    <scope>NUCLEOTIDE SEQUENCE [LARGE SCALE GENOMIC DNA]</scope>
    <source>
        <strain evidence="9 10">DSM 101509</strain>
    </source>
</reference>
<keyword evidence="4" id="KW-0560">Oxidoreductase</keyword>
<dbReference type="PANTHER" id="PTHR32439:SF9">
    <property type="entry name" value="BLR3264 PROTEIN"/>
    <property type="match status" value="1"/>
</dbReference>
<dbReference type="Gene3D" id="3.30.413.10">
    <property type="entry name" value="Sulfite Reductase Hemoprotein, domain 1"/>
    <property type="match status" value="1"/>
</dbReference>
<evidence type="ECO:0000313" key="9">
    <source>
        <dbReference type="EMBL" id="KAB1441123.1"/>
    </source>
</evidence>
<keyword evidence="10" id="KW-1185">Reference proteome</keyword>
<dbReference type="AlphaFoldDB" id="A0A6N6MZQ8"/>
<organism evidence="9 10">
    <name type="scientific">Pseudodesulfovibrio senegalensis</name>
    <dbReference type="NCBI Taxonomy" id="1721087"/>
    <lineage>
        <taxon>Bacteria</taxon>
        <taxon>Pseudomonadati</taxon>
        <taxon>Thermodesulfobacteriota</taxon>
        <taxon>Desulfovibrionia</taxon>
        <taxon>Desulfovibrionales</taxon>
        <taxon>Desulfovibrionaceae</taxon>
    </lineage>
</organism>
<keyword evidence="2" id="KW-0349">Heme</keyword>
<evidence type="ECO:0000313" key="10">
    <source>
        <dbReference type="Proteomes" id="UP000438699"/>
    </source>
</evidence>
<keyword evidence="5" id="KW-0408">Iron</keyword>
<dbReference type="InterPro" id="IPR045854">
    <property type="entry name" value="NO2/SO3_Rdtase_4Fe4S_sf"/>
</dbReference>
<dbReference type="OrthoDB" id="9768666at2"/>
<dbReference type="SUPFAM" id="SSF55124">
    <property type="entry name" value="Nitrite/Sulfite reductase N-terminal domain-like"/>
    <property type="match status" value="1"/>
</dbReference>
<dbReference type="EMBL" id="WAIE01000005">
    <property type="protein sequence ID" value="KAB1441123.1"/>
    <property type="molecule type" value="Genomic_DNA"/>
</dbReference>
<dbReference type="Pfam" id="PF03460">
    <property type="entry name" value="NIR_SIR_ferr"/>
    <property type="match status" value="1"/>
</dbReference>
<name>A0A6N6MZQ8_9BACT</name>
<dbReference type="GO" id="GO:0020037">
    <property type="term" value="F:heme binding"/>
    <property type="evidence" value="ECO:0007669"/>
    <property type="project" value="InterPro"/>
</dbReference>
<dbReference type="InterPro" id="IPR006066">
    <property type="entry name" value="NO2/SO3_Rdtase_FeS/sirohaem_BS"/>
</dbReference>
<dbReference type="Pfam" id="PF01077">
    <property type="entry name" value="NIR_SIR"/>
    <property type="match status" value="1"/>
</dbReference>
<evidence type="ECO:0000256" key="6">
    <source>
        <dbReference type="ARBA" id="ARBA00023014"/>
    </source>
</evidence>
<dbReference type="InterPro" id="IPR005117">
    <property type="entry name" value="NiRdtase/SiRdtase_haem-b_fer"/>
</dbReference>
<sequence>MSVTMQKKAMQEDTKPAVISRRDGSFDVGVASIYGRVCADDLSVVNRVVQEFGLPGIRLSAARTMVVEGVPNDLADRVQQALGSACASVQYMISGCPGNDVCKRGALSTASMAQRLEKVLEDLGTMPAPVKCGLSGCPRCCGESVVRDVGLMGTGKKGWTVFFGGNAGRKIRAGDEVGRGLNDEQTIALASRLLAVYRAKARPRERTARFVERVGIAMIKRVVMRGPEHDD</sequence>
<keyword evidence="1" id="KW-0004">4Fe-4S</keyword>
<dbReference type="SUPFAM" id="SSF56014">
    <property type="entry name" value="Nitrite and sulphite reductase 4Fe-4S domain-like"/>
    <property type="match status" value="1"/>
</dbReference>
<evidence type="ECO:0000256" key="3">
    <source>
        <dbReference type="ARBA" id="ARBA00022723"/>
    </source>
</evidence>
<protein>
    <submittedName>
        <fullName evidence="9">Nitrite reductase</fullName>
    </submittedName>
</protein>
<proteinExistence type="predicted"/>
<evidence type="ECO:0000259" key="7">
    <source>
        <dbReference type="Pfam" id="PF01077"/>
    </source>
</evidence>
<dbReference type="PRINTS" id="PR00397">
    <property type="entry name" value="SIROHAEM"/>
</dbReference>
<accession>A0A6N6MZQ8</accession>
<evidence type="ECO:0000256" key="5">
    <source>
        <dbReference type="ARBA" id="ARBA00023004"/>
    </source>
</evidence>
<keyword evidence="3" id="KW-0479">Metal-binding</keyword>
<dbReference type="InterPro" id="IPR036136">
    <property type="entry name" value="Nit/Sulf_reduc_fer-like_dom_sf"/>
</dbReference>
<keyword evidence="6" id="KW-0411">Iron-sulfur</keyword>
<evidence type="ECO:0000256" key="2">
    <source>
        <dbReference type="ARBA" id="ARBA00022617"/>
    </source>
</evidence>
<dbReference type="InterPro" id="IPR006067">
    <property type="entry name" value="NO2/SO3_Rdtase_4Fe4S_dom"/>
</dbReference>
<dbReference type="GO" id="GO:0046872">
    <property type="term" value="F:metal ion binding"/>
    <property type="evidence" value="ECO:0007669"/>
    <property type="project" value="UniProtKB-KW"/>
</dbReference>
<dbReference type="RefSeq" id="WP_151151378.1">
    <property type="nucleotide sequence ID" value="NZ_WAIE01000005.1"/>
</dbReference>
<dbReference type="InterPro" id="IPR051329">
    <property type="entry name" value="NIR_SIR_4Fe-4S"/>
</dbReference>
<evidence type="ECO:0000256" key="1">
    <source>
        <dbReference type="ARBA" id="ARBA00022485"/>
    </source>
</evidence>
<evidence type="ECO:0000256" key="4">
    <source>
        <dbReference type="ARBA" id="ARBA00023002"/>
    </source>
</evidence>
<gene>
    <name evidence="9" type="ORF">F8A88_11870</name>
</gene>
<dbReference type="Proteomes" id="UP000438699">
    <property type="component" value="Unassembled WGS sequence"/>
</dbReference>
<dbReference type="PROSITE" id="PS00365">
    <property type="entry name" value="NIR_SIR"/>
    <property type="match status" value="1"/>
</dbReference>
<dbReference type="GO" id="GO:0016491">
    <property type="term" value="F:oxidoreductase activity"/>
    <property type="evidence" value="ECO:0007669"/>
    <property type="project" value="UniProtKB-KW"/>
</dbReference>
<feature type="domain" description="Nitrite/sulphite reductase 4Fe-4S" evidence="7">
    <location>
        <begin position="93"/>
        <end position="224"/>
    </location>
</feature>
<evidence type="ECO:0000259" key="8">
    <source>
        <dbReference type="Pfam" id="PF03460"/>
    </source>
</evidence>
<dbReference type="GO" id="GO:0051539">
    <property type="term" value="F:4 iron, 4 sulfur cluster binding"/>
    <property type="evidence" value="ECO:0007669"/>
    <property type="project" value="UniProtKB-KW"/>
</dbReference>